<dbReference type="Gene3D" id="3.40.630.30">
    <property type="match status" value="1"/>
</dbReference>
<dbReference type="InterPro" id="IPR016181">
    <property type="entry name" value="Acyl_CoA_acyltransferase"/>
</dbReference>
<keyword evidence="3" id="KW-1185">Reference proteome</keyword>
<feature type="domain" description="N-acetyltransferase" evidence="1">
    <location>
        <begin position="11"/>
        <end position="172"/>
    </location>
</feature>
<reference evidence="2 3" key="1">
    <citation type="submission" date="2019-11" db="EMBL/GenBank/DDBJ databases">
        <title>Spirosoma endbachense sp. nov., isolated from a natural salt meadow.</title>
        <authorList>
            <person name="Rojas J."/>
            <person name="Ambika Manirajan B."/>
            <person name="Ratering S."/>
            <person name="Suarez C."/>
            <person name="Geissler-Plaum R."/>
            <person name="Schnell S."/>
        </authorList>
    </citation>
    <scope>NUCLEOTIDE SEQUENCE [LARGE SCALE GENOMIC DNA]</scope>
    <source>
        <strain evidence="2 3">I-24</strain>
    </source>
</reference>
<dbReference type="InterPro" id="IPR000182">
    <property type="entry name" value="GNAT_dom"/>
</dbReference>
<dbReference type="AlphaFoldDB" id="A0A6P1W2W4"/>
<dbReference type="GO" id="GO:0016747">
    <property type="term" value="F:acyltransferase activity, transferring groups other than amino-acyl groups"/>
    <property type="evidence" value="ECO:0007669"/>
    <property type="project" value="InterPro"/>
</dbReference>
<keyword evidence="2" id="KW-0808">Transferase</keyword>
<proteinExistence type="predicted"/>
<organism evidence="2 3">
    <name type="scientific">Spirosoma endbachense</name>
    <dbReference type="NCBI Taxonomy" id="2666025"/>
    <lineage>
        <taxon>Bacteria</taxon>
        <taxon>Pseudomonadati</taxon>
        <taxon>Bacteroidota</taxon>
        <taxon>Cytophagia</taxon>
        <taxon>Cytophagales</taxon>
        <taxon>Cytophagaceae</taxon>
        <taxon>Spirosoma</taxon>
    </lineage>
</organism>
<sequence length="172" mass="19614">MRGTNFERDGYSLYQFEKQDWMSLKKIRLEALTEEPGVFGSSFAKESLLSDSSWQERLAAKDKAYFGLFLDNGECVGITGIGRQTSMGNSVVLVASYIKKEHRGRGLSKLFYDARIDWAKQNGYDKAIVSHRDTNLMSKAANQKAGFNFTHSEERVWPDGIRSNELFYELCL</sequence>
<dbReference type="Proteomes" id="UP000464577">
    <property type="component" value="Chromosome"/>
</dbReference>
<dbReference type="PROSITE" id="PS51186">
    <property type="entry name" value="GNAT"/>
    <property type="match status" value="1"/>
</dbReference>
<accession>A0A6P1W2W4</accession>
<protein>
    <submittedName>
        <fullName evidence="2">GNAT family N-acetyltransferase</fullName>
    </submittedName>
</protein>
<evidence type="ECO:0000313" key="3">
    <source>
        <dbReference type="Proteomes" id="UP000464577"/>
    </source>
</evidence>
<name>A0A6P1W2W4_9BACT</name>
<dbReference type="EMBL" id="CP045997">
    <property type="protein sequence ID" value="QHV98036.1"/>
    <property type="molecule type" value="Genomic_DNA"/>
</dbReference>
<dbReference type="RefSeq" id="WP_162388455.1">
    <property type="nucleotide sequence ID" value="NZ_CP045997.1"/>
</dbReference>
<evidence type="ECO:0000259" key="1">
    <source>
        <dbReference type="PROSITE" id="PS51186"/>
    </source>
</evidence>
<dbReference type="KEGG" id="senf:GJR95_24830"/>
<gene>
    <name evidence="2" type="ORF">GJR95_24830</name>
</gene>
<dbReference type="SUPFAM" id="SSF55729">
    <property type="entry name" value="Acyl-CoA N-acyltransferases (Nat)"/>
    <property type="match status" value="1"/>
</dbReference>
<evidence type="ECO:0000313" key="2">
    <source>
        <dbReference type="EMBL" id="QHV98036.1"/>
    </source>
</evidence>
<dbReference type="Pfam" id="PF00583">
    <property type="entry name" value="Acetyltransf_1"/>
    <property type="match status" value="1"/>
</dbReference>
<dbReference type="CDD" id="cd04301">
    <property type="entry name" value="NAT_SF"/>
    <property type="match status" value="1"/>
</dbReference>